<dbReference type="InterPro" id="IPR012347">
    <property type="entry name" value="Ferritin-like"/>
</dbReference>
<dbReference type="InterPro" id="IPR010287">
    <property type="entry name" value="DUF892_YciF-like"/>
</dbReference>
<evidence type="ECO:0000313" key="1">
    <source>
        <dbReference type="EMBL" id="MFH6772045.1"/>
    </source>
</evidence>
<protein>
    <submittedName>
        <fullName evidence="1">DUF892 family protein</fullName>
    </submittedName>
</protein>
<sequence length="167" mass="19037">MTKRIENLKDVFLVRGRELYNASIKEQKELPKMQKQVTNEGLKQIIDLELSSASKQSLRLYDFLSKFEIKPKGEKDECCHSIIKETNKLLAKTTDSFVKDVVVLESIQRLNHNNMETLGTLATYADEIGEGKIAASLHELVDEEKRIDKKLSELAKLKINKKAASVF</sequence>
<comment type="caution">
    <text evidence="1">The sequence shown here is derived from an EMBL/GenBank/DDBJ whole genome shotgun (WGS) entry which is preliminary data.</text>
</comment>
<accession>A0ABW7MYZ1</accession>
<dbReference type="InterPro" id="IPR009078">
    <property type="entry name" value="Ferritin-like_SF"/>
</dbReference>
<dbReference type="EMBL" id="JBAWKB010000002">
    <property type="protein sequence ID" value="MFH6772045.1"/>
    <property type="molecule type" value="Genomic_DNA"/>
</dbReference>
<dbReference type="Pfam" id="PF05974">
    <property type="entry name" value="DUF892"/>
    <property type="match status" value="1"/>
</dbReference>
<name>A0ABW7MYZ1_9FLAO</name>
<dbReference type="InterPro" id="IPR047114">
    <property type="entry name" value="YciF"/>
</dbReference>
<dbReference type="Proteomes" id="UP001610100">
    <property type="component" value="Unassembled WGS sequence"/>
</dbReference>
<organism evidence="1 2">
    <name type="scientific">Gaetbulibacter aestuarii</name>
    <dbReference type="NCBI Taxonomy" id="1502358"/>
    <lineage>
        <taxon>Bacteria</taxon>
        <taxon>Pseudomonadati</taxon>
        <taxon>Bacteroidota</taxon>
        <taxon>Flavobacteriia</taxon>
        <taxon>Flavobacteriales</taxon>
        <taxon>Flavobacteriaceae</taxon>
        <taxon>Gaetbulibacter</taxon>
    </lineage>
</organism>
<evidence type="ECO:0000313" key="2">
    <source>
        <dbReference type="Proteomes" id="UP001610100"/>
    </source>
</evidence>
<dbReference type="RefSeq" id="WP_344741302.1">
    <property type="nucleotide sequence ID" value="NZ_BAABAY010000002.1"/>
</dbReference>
<reference evidence="1 2" key="1">
    <citation type="submission" date="2024-02" db="EMBL/GenBank/DDBJ databases">
        <title>A Gaetbulibacter species isolated from tidal flats and genomic insights of their niches.</title>
        <authorList>
            <person name="Ye Y."/>
        </authorList>
    </citation>
    <scope>NUCLEOTIDE SEQUENCE [LARGE SCALE GENOMIC DNA]</scope>
    <source>
        <strain evidence="1 2">KYW382</strain>
    </source>
</reference>
<dbReference type="SUPFAM" id="SSF47240">
    <property type="entry name" value="Ferritin-like"/>
    <property type="match status" value="1"/>
</dbReference>
<dbReference type="PANTHER" id="PTHR30565:SF9">
    <property type="entry name" value="PROTEIN YCIF"/>
    <property type="match status" value="1"/>
</dbReference>
<dbReference type="PANTHER" id="PTHR30565">
    <property type="entry name" value="PROTEIN YCIF"/>
    <property type="match status" value="1"/>
</dbReference>
<gene>
    <name evidence="1" type="ORF">V8G58_08875</name>
</gene>
<keyword evidence="2" id="KW-1185">Reference proteome</keyword>
<proteinExistence type="predicted"/>
<dbReference type="Gene3D" id="1.20.1260.10">
    <property type="match status" value="1"/>
</dbReference>